<comment type="subcellular location">
    <subcellularLocation>
        <location evidence="1">Cell inner membrane</location>
        <topology evidence="1">Multi-pass membrane protein</topology>
    </subcellularLocation>
</comment>
<dbReference type="InterPro" id="IPR003501">
    <property type="entry name" value="PTS_EIIB_2/3"/>
</dbReference>
<keyword evidence="9 11" id="KW-1133">Transmembrane helix</keyword>
<dbReference type="InterPro" id="IPR013014">
    <property type="entry name" value="PTS_EIIC_2"/>
</dbReference>
<keyword evidence="16" id="KW-1185">Reference proteome</keyword>
<feature type="transmembrane region" description="Helical" evidence="11">
    <location>
        <begin position="434"/>
        <end position="456"/>
    </location>
</feature>
<gene>
    <name evidence="15" type="ORF">H8717_09985</name>
</gene>
<dbReference type="Pfam" id="PF02378">
    <property type="entry name" value="PTS_EIIC"/>
    <property type="match status" value="1"/>
</dbReference>
<evidence type="ECO:0000256" key="10">
    <source>
        <dbReference type="ARBA" id="ARBA00023136"/>
    </source>
</evidence>
<feature type="transmembrane region" description="Helical" evidence="11">
    <location>
        <begin position="395"/>
        <end position="414"/>
    </location>
</feature>
<evidence type="ECO:0000256" key="8">
    <source>
        <dbReference type="ARBA" id="ARBA00022692"/>
    </source>
</evidence>
<keyword evidence="5 15" id="KW-0762">Sugar transport</keyword>
<dbReference type="PROSITE" id="PS51104">
    <property type="entry name" value="PTS_EIIC_TYPE_2"/>
    <property type="match status" value="1"/>
</dbReference>
<dbReference type="CDD" id="cd05569">
    <property type="entry name" value="PTS_IIB_fructose"/>
    <property type="match status" value="1"/>
</dbReference>
<feature type="transmembrane region" description="Helical" evidence="11">
    <location>
        <begin position="370"/>
        <end position="389"/>
    </location>
</feature>
<keyword evidence="7" id="KW-0598">Phosphotransferase system</keyword>
<evidence type="ECO:0000256" key="11">
    <source>
        <dbReference type="SAM" id="Phobius"/>
    </source>
</evidence>
<dbReference type="PANTHER" id="PTHR30505:SF28">
    <property type="entry name" value="PTS SYSTEM 2-O-ALPHA-MANNOSYL-D-GLYCERATE-SPECIFIC EIIABC COMPONENT"/>
    <property type="match status" value="1"/>
</dbReference>
<dbReference type="CDD" id="cd00211">
    <property type="entry name" value="PTS_IIA_fru"/>
    <property type="match status" value="1"/>
</dbReference>
<feature type="transmembrane region" description="Helical" evidence="11">
    <location>
        <begin position="575"/>
        <end position="593"/>
    </location>
</feature>
<dbReference type="SUPFAM" id="SSF55804">
    <property type="entry name" value="Phoshotransferase/anion transport protein"/>
    <property type="match status" value="1"/>
</dbReference>
<protein>
    <submittedName>
        <fullName evidence="15">PTS sugar transporter subunit IIA</fullName>
    </submittedName>
</protein>
<feature type="transmembrane region" description="Helical" evidence="11">
    <location>
        <begin position="302"/>
        <end position="324"/>
    </location>
</feature>
<evidence type="ECO:0000256" key="9">
    <source>
        <dbReference type="ARBA" id="ARBA00022989"/>
    </source>
</evidence>
<feature type="domain" description="PTS EIIC type-2" evidence="14">
    <location>
        <begin position="291"/>
        <end position="644"/>
    </location>
</feature>
<dbReference type="Gene3D" id="3.40.930.10">
    <property type="entry name" value="Mannitol-specific EII, Chain A"/>
    <property type="match status" value="1"/>
</dbReference>
<dbReference type="SUPFAM" id="SSF52794">
    <property type="entry name" value="PTS system IIB component-like"/>
    <property type="match status" value="1"/>
</dbReference>
<dbReference type="InterPro" id="IPR050864">
    <property type="entry name" value="Bacterial_PTS_Sugar_Transport"/>
</dbReference>
<evidence type="ECO:0000256" key="6">
    <source>
        <dbReference type="ARBA" id="ARBA00022679"/>
    </source>
</evidence>
<evidence type="ECO:0000313" key="16">
    <source>
        <dbReference type="Proteomes" id="UP000658131"/>
    </source>
</evidence>
<keyword evidence="3" id="KW-1003">Cell membrane</keyword>
<reference evidence="15 16" key="1">
    <citation type="submission" date="2020-08" db="EMBL/GenBank/DDBJ databases">
        <title>Genome public.</title>
        <authorList>
            <person name="Liu C."/>
            <person name="Sun Q."/>
        </authorList>
    </citation>
    <scope>NUCLEOTIDE SEQUENCE [LARGE SCALE GENOMIC DNA]</scope>
    <source>
        <strain evidence="15 16">BX1</strain>
    </source>
</reference>
<feature type="transmembrane region" description="Helical" evidence="11">
    <location>
        <begin position="344"/>
        <end position="363"/>
    </location>
</feature>
<organism evidence="15 16">
    <name type="scientific">Yanshouia hominis</name>
    <dbReference type="NCBI Taxonomy" id="2763673"/>
    <lineage>
        <taxon>Bacteria</taxon>
        <taxon>Bacillati</taxon>
        <taxon>Bacillota</taxon>
        <taxon>Clostridia</taxon>
        <taxon>Eubacteriales</taxon>
        <taxon>Oscillospiraceae</taxon>
        <taxon>Yanshouia</taxon>
    </lineage>
</organism>
<dbReference type="InterPro" id="IPR036095">
    <property type="entry name" value="PTS_EIIB-like_sf"/>
</dbReference>
<dbReference type="NCBIfam" id="TIGR00829">
    <property type="entry name" value="FRU"/>
    <property type="match status" value="1"/>
</dbReference>
<sequence>MRITDLLSQNAVCLGASVSGREEALDRLIALQGKAGNLNDAARYRADLLAREKLGSTAIGNGIAVPHAKSGAVLRPGLAAMTVPGGVDFGAPDKAPSDLFFMIAAPEGAGDSHLEILSRLMVMLMDEPFCERLRRARGPKEFLALIDAREREKYPEQAPEKAKGSDGRLVLAVTACPTGIAHTYMAAEALEKKGRELGVTVRAETQGSGGAKNVLTRGEIAACAGVIIAADKEVALDRFDGKPLLKVPVSAGISQPEELIQKILAGQAPVYRRTVGSPQQDGVHESAGRAVYKQLMNGVSHMLPFVIGGGILIALAFLFDAGALNEENLSNFGTITPLAAFLKNIGGVAFGFMLPILAGYIAMAVADRPGLAAGFVGGALAVSGATFSNPAGTDVSAGFLGALIAGFAAGYFVLGLRRFCDRVLPAALEGIKPVLIYPLVGILVIGVVMCAVNPFVGMLNAAIFDALGAMGTASRVLLGCVLAGMMAVDMGGPFNKAAYVFGTATLTAAAGPSEVMAAVMIGGMVPPLAIALAASFFPDRFTPEERKSGPVNYVMGLCFITEGAIPFAASDPLRVLPACIAGSAAAGGISMAMGCALPAPHGGIFVLPVMTGVLWYLIALAAGSVIGMLLLALLKNKRSAGTTPARGE</sequence>
<feature type="domain" description="PTS EIIA type-2" evidence="12">
    <location>
        <begin position="5"/>
        <end position="149"/>
    </location>
</feature>
<evidence type="ECO:0000259" key="12">
    <source>
        <dbReference type="PROSITE" id="PS51094"/>
    </source>
</evidence>
<dbReference type="InterPro" id="IPR016152">
    <property type="entry name" value="PTrfase/Anion_transptr"/>
</dbReference>
<evidence type="ECO:0000256" key="4">
    <source>
        <dbReference type="ARBA" id="ARBA00022553"/>
    </source>
</evidence>
<feature type="transmembrane region" description="Helical" evidence="11">
    <location>
        <begin position="515"/>
        <end position="538"/>
    </location>
</feature>
<dbReference type="PROSITE" id="PS51094">
    <property type="entry name" value="PTS_EIIA_TYPE_2"/>
    <property type="match status" value="1"/>
</dbReference>
<dbReference type="PANTHER" id="PTHR30505">
    <property type="entry name" value="FRUCTOSE-LIKE PERMEASE"/>
    <property type="match status" value="1"/>
</dbReference>
<keyword evidence="6" id="KW-0808">Transferase</keyword>
<evidence type="ECO:0000259" key="14">
    <source>
        <dbReference type="PROSITE" id="PS51104"/>
    </source>
</evidence>
<feature type="transmembrane region" description="Helical" evidence="11">
    <location>
        <begin position="613"/>
        <end position="634"/>
    </location>
</feature>
<keyword evidence="10 11" id="KW-0472">Membrane</keyword>
<comment type="caution">
    <text evidence="15">The sequence shown here is derived from an EMBL/GenBank/DDBJ whole genome shotgun (WGS) entry which is preliminary data.</text>
</comment>
<evidence type="ECO:0000256" key="1">
    <source>
        <dbReference type="ARBA" id="ARBA00004429"/>
    </source>
</evidence>
<keyword evidence="2" id="KW-0813">Transport</keyword>
<dbReference type="EMBL" id="JACRTB010000014">
    <property type="protein sequence ID" value="MBC8576728.1"/>
    <property type="molecule type" value="Genomic_DNA"/>
</dbReference>
<dbReference type="NCBIfam" id="TIGR01427">
    <property type="entry name" value="PTS_IIC_fructo"/>
    <property type="match status" value="1"/>
</dbReference>
<evidence type="ECO:0000313" key="15">
    <source>
        <dbReference type="EMBL" id="MBC8576728.1"/>
    </source>
</evidence>
<dbReference type="InterPro" id="IPR002178">
    <property type="entry name" value="PTS_EIIA_type-2_dom"/>
</dbReference>
<evidence type="ECO:0000256" key="2">
    <source>
        <dbReference type="ARBA" id="ARBA00022448"/>
    </source>
</evidence>
<dbReference type="RefSeq" id="WP_262400227.1">
    <property type="nucleotide sequence ID" value="NZ_JACRTB010000014.1"/>
</dbReference>
<dbReference type="InterPro" id="IPR003353">
    <property type="entry name" value="PTS_IIB_fruc"/>
</dbReference>
<dbReference type="InterPro" id="IPR013011">
    <property type="entry name" value="PTS_EIIB_2"/>
</dbReference>
<keyword evidence="8 11" id="KW-0812">Transmembrane</keyword>
<dbReference type="Proteomes" id="UP000658131">
    <property type="component" value="Unassembled WGS sequence"/>
</dbReference>
<dbReference type="Gene3D" id="3.40.50.2300">
    <property type="match status" value="1"/>
</dbReference>
<dbReference type="PROSITE" id="PS00372">
    <property type="entry name" value="PTS_EIIA_TYPE_2_HIS"/>
    <property type="match status" value="1"/>
</dbReference>
<evidence type="ECO:0000256" key="7">
    <source>
        <dbReference type="ARBA" id="ARBA00022683"/>
    </source>
</evidence>
<dbReference type="InterPro" id="IPR006327">
    <property type="entry name" value="PTS_IIC_fruc"/>
</dbReference>
<proteinExistence type="predicted"/>
<dbReference type="PROSITE" id="PS51099">
    <property type="entry name" value="PTS_EIIB_TYPE_2"/>
    <property type="match status" value="1"/>
</dbReference>
<dbReference type="Pfam" id="PF00359">
    <property type="entry name" value="PTS_EIIA_2"/>
    <property type="match status" value="1"/>
</dbReference>
<feature type="domain" description="PTS EIIB type-2" evidence="13">
    <location>
        <begin position="170"/>
        <end position="265"/>
    </location>
</feature>
<keyword evidence="4" id="KW-0597">Phosphoprotein</keyword>
<accession>A0ABR7NJZ9</accession>
<feature type="transmembrane region" description="Helical" evidence="11">
    <location>
        <begin position="476"/>
        <end position="494"/>
    </location>
</feature>
<evidence type="ECO:0000259" key="13">
    <source>
        <dbReference type="PROSITE" id="PS51099"/>
    </source>
</evidence>
<name>A0ABR7NJZ9_9FIRM</name>
<evidence type="ECO:0000256" key="3">
    <source>
        <dbReference type="ARBA" id="ARBA00022475"/>
    </source>
</evidence>
<dbReference type="InterPro" id="IPR003352">
    <property type="entry name" value="PTS_EIIC"/>
</dbReference>
<dbReference type="Pfam" id="PF02302">
    <property type="entry name" value="PTS_IIB"/>
    <property type="match status" value="1"/>
</dbReference>
<evidence type="ECO:0000256" key="5">
    <source>
        <dbReference type="ARBA" id="ARBA00022597"/>
    </source>
</evidence>